<evidence type="ECO:0000256" key="1">
    <source>
        <dbReference type="ARBA" id="ARBA00004651"/>
    </source>
</evidence>
<evidence type="ECO:0000256" key="8">
    <source>
        <dbReference type="ARBA" id="ARBA00060041"/>
    </source>
</evidence>
<feature type="transmembrane region" description="Helical" evidence="10">
    <location>
        <begin position="405"/>
        <end position="426"/>
    </location>
</feature>
<evidence type="ECO:0000256" key="5">
    <source>
        <dbReference type="ARBA" id="ARBA00022984"/>
    </source>
</evidence>
<keyword evidence="10 11" id="KW-0813">Transport</keyword>
<comment type="similarity">
    <text evidence="9 10 11">Belongs to the MurJ/MviN family.</text>
</comment>
<keyword evidence="13" id="KW-1185">Reference proteome</keyword>
<keyword evidence="5 10" id="KW-0573">Peptidoglycan synthesis</keyword>
<evidence type="ECO:0000256" key="10">
    <source>
        <dbReference type="HAMAP-Rule" id="MF_02078"/>
    </source>
</evidence>
<feature type="transmembrane region" description="Helical" evidence="10">
    <location>
        <begin position="231"/>
        <end position="257"/>
    </location>
</feature>
<feature type="transmembrane region" description="Helical" evidence="10">
    <location>
        <begin position="186"/>
        <end position="211"/>
    </location>
</feature>
<feature type="transmembrane region" description="Helical" evidence="10">
    <location>
        <begin position="88"/>
        <end position="112"/>
    </location>
</feature>
<feature type="transmembrane region" description="Helical" evidence="10">
    <location>
        <begin position="20"/>
        <end position="43"/>
    </location>
</feature>
<keyword evidence="10 11" id="KW-0961">Cell wall biogenesis/degradation</keyword>
<keyword evidence="3 10" id="KW-0812">Transmembrane</keyword>
<dbReference type="UniPathway" id="UPA00219"/>
<dbReference type="HAMAP" id="MF_02078">
    <property type="entry name" value="MurJ_MviN"/>
    <property type="match status" value="1"/>
</dbReference>
<dbReference type="PANTHER" id="PTHR47019">
    <property type="entry name" value="LIPID II FLIPPASE MURJ"/>
    <property type="match status" value="1"/>
</dbReference>
<dbReference type="NCBIfam" id="TIGR01695">
    <property type="entry name" value="murJ_mviN"/>
    <property type="match status" value="1"/>
</dbReference>
<name>A0A7X5EZ17_9HYPH</name>
<keyword evidence="10" id="KW-0997">Cell inner membrane</keyword>
<feature type="transmembrane region" description="Helical" evidence="10">
    <location>
        <begin position="381"/>
        <end position="399"/>
    </location>
</feature>
<evidence type="ECO:0000256" key="9">
    <source>
        <dbReference type="ARBA" id="ARBA00061532"/>
    </source>
</evidence>
<evidence type="ECO:0000256" key="4">
    <source>
        <dbReference type="ARBA" id="ARBA00022960"/>
    </source>
</evidence>
<proteinExistence type="inferred from homology"/>
<comment type="function">
    <text evidence="8 10 11">Involved in peptidoglycan biosynthesis. Transports lipid-linked peptidoglycan precursors from the inner to the outer leaflet of the cytoplasmic membrane.</text>
</comment>
<evidence type="ECO:0000313" key="12">
    <source>
        <dbReference type="EMBL" id="NBN76748.1"/>
    </source>
</evidence>
<dbReference type="GO" id="GO:0071555">
    <property type="term" value="P:cell wall organization"/>
    <property type="evidence" value="ECO:0007669"/>
    <property type="project" value="UniProtKB-UniRule"/>
</dbReference>
<comment type="pathway">
    <text evidence="10">Cell wall biogenesis; peptidoglycan biosynthesis.</text>
</comment>
<feature type="transmembrane region" description="Helical" evidence="10">
    <location>
        <begin position="308"/>
        <end position="326"/>
    </location>
</feature>
<dbReference type="GO" id="GO:0008360">
    <property type="term" value="P:regulation of cell shape"/>
    <property type="evidence" value="ECO:0007669"/>
    <property type="project" value="UniProtKB-UniRule"/>
</dbReference>
<evidence type="ECO:0000256" key="11">
    <source>
        <dbReference type="PIRNR" id="PIRNR002869"/>
    </source>
</evidence>
<dbReference type="AlphaFoldDB" id="A0A7X5EZ17"/>
<evidence type="ECO:0000313" key="13">
    <source>
        <dbReference type="Proteomes" id="UP000586722"/>
    </source>
</evidence>
<dbReference type="RefSeq" id="WP_161707460.1">
    <property type="nucleotide sequence ID" value="NZ_JAABLQ010000001.1"/>
</dbReference>
<comment type="caution">
    <text evidence="12">The sequence shown here is derived from an EMBL/GenBank/DDBJ whole genome shotgun (WGS) entry which is preliminary data.</text>
</comment>
<keyword evidence="2 10" id="KW-1003">Cell membrane</keyword>
<dbReference type="Pfam" id="PF03023">
    <property type="entry name" value="MurJ"/>
    <property type="match status" value="1"/>
</dbReference>
<gene>
    <name evidence="10 12" type="primary">murJ</name>
    <name evidence="12" type="ORF">GWI72_00535</name>
</gene>
<feature type="transmembrane region" description="Helical" evidence="10">
    <location>
        <begin position="478"/>
        <end position="504"/>
    </location>
</feature>
<keyword evidence="6 10" id="KW-1133">Transmembrane helix</keyword>
<dbReference type="CDD" id="cd13123">
    <property type="entry name" value="MATE_MurJ_like"/>
    <property type="match status" value="1"/>
</dbReference>
<dbReference type="EMBL" id="JAABLQ010000001">
    <property type="protein sequence ID" value="NBN76748.1"/>
    <property type="molecule type" value="Genomic_DNA"/>
</dbReference>
<feature type="transmembrane region" description="Helical" evidence="10">
    <location>
        <begin position="346"/>
        <end position="369"/>
    </location>
</feature>
<comment type="subcellular location">
    <subcellularLocation>
        <location evidence="10">Cell inner membrane</location>
        <topology evidence="10">Multi-pass membrane protein</topology>
    </subcellularLocation>
    <subcellularLocation>
        <location evidence="1">Cell membrane</location>
        <topology evidence="1">Multi-pass membrane protein</topology>
    </subcellularLocation>
</comment>
<dbReference type="GO" id="GO:0005886">
    <property type="term" value="C:plasma membrane"/>
    <property type="evidence" value="ECO:0007669"/>
    <property type="project" value="UniProtKB-SubCell"/>
</dbReference>
<dbReference type="InterPro" id="IPR004268">
    <property type="entry name" value="MurJ"/>
</dbReference>
<protein>
    <recommendedName>
        <fullName evidence="10">Probable lipid II flippase MurJ</fullName>
    </recommendedName>
</protein>
<accession>A0A7X5EZ17</accession>
<evidence type="ECO:0000256" key="7">
    <source>
        <dbReference type="ARBA" id="ARBA00023136"/>
    </source>
</evidence>
<dbReference type="GO" id="GO:0015648">
    <property type="term" value="F:lipid-linked peptidoglycan transporter activity"/>
    <property type="evidence" value="ECO:0007669"/>
    <property type="project" value="UniProtKB-UniRule"/>
</dbReference>
<evidence type="ECO:0000256" key="3">
    <source>
        <dbReference type="ARBA" id="ARBA00022692"/>
    </source>
</evidence>
<feature type="transmembrane region" description="Helical" evidence="10">
    <location>
        <begin position="132"/>
        <end position="150"/>
    </location>
</feature>
<dbReference type="GO" id="GO:0009252">
    <property type="term" value="P:peptidoglycan biosynthetic process"/>
    <property type="evidence" value="ECO:0007669"/>
    <property type="project" value="UniProtKB-UniRule"/>
</dbReference>
<sequence>MLRRLSVIGGWTLVSRLFGFLRDLVMASVLGAGPLADAFLIAFRLPNHFRAIVAEGAFNAAFVPTYAATLERDGEARARAFRSQMLSWLMLVNLVLLALALLATGWLVFLLAPGLGTGEEGVRALAIDLTRITFPYLLCMSVVTLMSGVLNAERKFAAAAAAPILLNLAMIAAFFSVQWFPDAAHAAAWGTLAGGVLQVILLTAAVARAGLGFSLPLPRRDGEVALFFKRLGPALLTAGVVQVAVFADTILASFLPTGALAHLAYADRLYQLPLGVIGIALGTAVLPEIGRDAGVGAEDKARGVMDRALRICLMVGLPIGLAMAFLGEDAIRVLFQRGAFDAAATAGSAAVLAAYAVALPAALAIRTLVAAFNGRGDMTTPLKALAGATVVNVALKALLSAEHGAAGLAMGTSAGVWIYAVTLYVLCRTRGYVSPFALADKVLVPAAAVTMALVLWGMPDLLAPVEDVLLLLPALAAGLVWLALAAALSFGAYAVVLGGGLLVVRRLARSRR</sequence>
<organism evidence="12 13">
    <name type="scientific">Pannonibacter tanglangensis</name>
    <dbReference type="NCBI Taxonomy" id="2750084"/>
    <lineage>
        <taxon>Bacteria</taxon>
        <taxon>Pseudomonadati</taxon>
        <taxon>Pseudomonadota</taxon>
        <taxon>Alphaproteobacteria</taxon>
        <taxon>Hyphomicrobiales</taxon>
        <taxon>Stappiaceae</taxon>
        <taxon>Pannonibacter</taxon>
    </lineage>
</organism>
<dbReference type="PIRSF" id="PIRSF002869">
    <property type="entry name" value="MviN"/>
    <property type="match status" value="1"/>
</dbReference>
<dbReference type="PANTHER" id="PTHR47019:SF1">
    <property type="entry name" value="LIPID II FLIPPASE MURJ"/>
    <property type="match status" value="1"/>
</dbReference>
<dbReference type="Proteomes" id="UP000586722">
    <property type="component" value="Unassembled WGS sequence"/>
</dbReference>
<keyword evidence="4 10" id="KW-0133">Cell shape</keyword>
<dbReference type="InterPro" id="IPR051050">
    <property type="entry name" value="Lipid_II_flippase_MurJ/MviN"/>
</dbReference>
<dbReference type="GO" id="GO:0034204">
    <property type="term" value="P:lipid translocation"/>
    <property type="evidence" value="ECO:0007669"/>
    <property type="project" value="TreeGrafter"/>
</dbReference>
<feature type="transmembrane region" description="Helical" evidence="10">
    <location>
        <begin position="157"/>
        <end position="180"/>
    </location>
</feature>
<evidence type="ECO:0000256" key="2">
    <source>
        <dbReference type="ARBA" id="ARBA00022475"/>
    </source>
</evidence>
<keyword evidence="7 10" id="KW-0472">Membrane</keyword>
<reference evidence="13" key="1">
    <citation type="submission" date="2020-01" db="EMBL/GenBank/DDBJ databases">
        <authorList>
            <person name="Fang Y."/>
            <person name="Sun R."/>
            <person name="Nie L."/>
            <person name="He J."/>
            <person name="Hao L."/>
            <person name="Wang L."/>
            <person name="Su S."/>
            <person name="Lv E."/>
            <person name="Zhang Z."/>
            <person name="Xie R."/>
            <person name="Liu H."/>
        </authorList>
    </citation>
    <scope>NUCLEOTIDE SEQUENCE [LARGE SCALE GENOMIC DNA]</scope>
    <source>
        <strain evidence="13">XCT-53</strain>
    </source>
</reference>
<feature type="transmembrane region" description="Helical" evidence="10">
    <location>
        <begin position="438"/>
        <end position="458"/>
    </location>
</feature>
<evidence type="ECO:0000256" key="6">
    <source>
        <dbReference type="ARBA" id="ARBA00022989"/>
    </source>
</evidence>
<feature type="transmembrane region" description="Helical" evidence="10">
    <location>
        <begin position="269"/>
        <end position="287"/>
    </location>
</feature>
<dbReference type="PRINTS" id="PR01806">
    <property type="entry name" value="VIRFACTRMVIN"/>
</dbReference>